<evidence type="ECO:0000256" key="9">
    <source>
        <dbReference type="SAM" id="MobiDB-lite"/>
    </source>
</evidence>
<feature type="region of interest" description="Disordered" evidence="9">
    <location>
        <begin position="1"/>
        <end position="72"/>
    </location>
</feature>
<keyword evidence="5" id="KW-0479">Metal-binding</keyword>
<dbReference type="Pfam" id="PF09329">
    <property type="entry name" value="zf-primase"/>
    <property type="match status" value="1"/>
</dbReference>
<dbReference type="AlphaFoldDB" id="A0AA36CRS5"/>
<evidence type="ECO:0000256" key="7">
    <source>
        <dbReference type="ARBA" id="ARBA00022833"/>
    </source>
</evidence>
<keyword evidence="6" id="KW-0863">Zinc-finger</keyword>
<dbReference type="InterPro" id="IPR015411">
    <property type="entry name" value="Rep_factor_Mcm10_C"/>
</dbReference>
<evidence type="ECO:0000313" key="11">
    <source>
        <dbReference type="EMBL" id="CAJ0574122.1"/>
    </source>
</evidence>
<dbReference type="InterPro" id="IPR015408">
    <property type="entry name" value="Znf_Mcm10/DnaG"/>
</dbReference>
<comment type="subcellular location">
    <subcellularLocation>
        <location evidence="1">Nucleus</location>
    </subcellularLocation>
</comment>
<feature type="compositionally biased region" description="Polar residues" evidence="9">
    <location>
        <begin position="353"/>
        <end position="363"/>
    </location>
</feature>
<feature type="region of interest" description="Disordered" evidence="9">
    <location>
        <begin position="318"/>
        <end position="368"/>
    </location>
</feature>
<dbReference type="SMART" id="SM01280">
    <property type="entry name" value="Mcm10"/>
    <property type="match status" value="1"/>
</dbReference>
<organism evidence="11 12">
    <name type="scientific">Mesorhabditis spiculigera</name>
    <dbReference type="NCBI Taxonomy" id="96644"/>
    <lineage>
        <taxon>Eukaryota</taxon>
        <taxon>Metazoa</taxon>
        <taxon>Ecdysozoa</taxon>
        <taxon>Nematoda</taxon>
        <taxon>Chromadorea</taxon>
        <taxon>Rhabditida</taxon>
        <taxon>Rhabditina</taxon>
        <taxon>Rhabditomorpha</taxon>
        <taxon>Rhabditoidea</taxon>
        <taxon>Rhabditidae</taxon>
        <taxon>Mesorhabditinae</taxon>
        <taxon>Mesorhabditis</taxon>
    </lineage>
</organism>
<dbReference type="EMBL" id="CATQJA010002626">
    <property type="protein sequence ID" value="CAJ0574122.1"/>
    <property type="molecule type" value="Genomic_DNA"/>
</dbReference>
<dbReference type="GO" id="GO:0003688">
    <property type="term" value="F:DNA replication origin binding"/>
    <property type="evidence" value="ECO:0007669"/>
    <property type="project" value="TreeGrafter"/>
</dbReference>
<dbReference type="Pfam" id="PF09332">
    <property type="entry name" value="Mcm10"/>
    <property type="match status" value="1"/>
</dbReference>
<dbReference type="GO" id="GO:0006270">
    <property type="term" value="P:DNA replication initiation"/>
    <property type="evidence" value="ECO:0007669"/>
    <property type="project" value="InterPro"/>
</dbReference>
<sequence>MDSMLAAFESSDEEENVGPETSAKTSKPKNGGLRMVPLDFTSQEPEEDLSTPVKSFDSDSENDDDEMIERKPLSAAGLGVKKLLRKEEDKRRDKDSGQSIHQLAQKLAPAKETAKLGLPSAPTAIRAKAVAYDAFFKFNIRTPKIASDIFDSLCEGMKKIRLSTLTKSNVPTDMDGFITMGVLIERSDVRKSANGNQFMIWKLHDLLDCQKDPVKVLLFGEAFKTHHKHMTGNVVCLVNPQVAEQNEKEKLLVFKAVRPAQIVEIGWSADLGKCRGVKADGGTCQNFVNISASEYCVYHVMSQAKKLSANRGTFNALSSSQPVQRKPSTPGAGMFSQPGLGFRGHAFAPPRQSPSQLHSQPSRPFSRVEEKKNLMNIVSARSQLLGAKNLMMARQARDPKFPGSAASSPTVVGSITEFLKQRAAEILRLNGNVGPRKRAAGDSPSTSAKRAHHEDEATSPGPSSAAIDALMNRKSKFAGAADKAESEAIDRYMTTMEAREKVETFVTTTMSVKEVAVVSCKICHYTAQSQSELCKGSGHEVQRHKAEKRFFKCKECKQRTVAFGMLPTGDCARCGATNWERVAMRDERKTALDREKLLLRGEERKYVNI</sequence>
<keyword evidence="7" id="KW-0862">Zinc</keyword>
<dbReference type="InterPro" id="IPR056791">
    <property type="entry name" value="Znf_Mcm10_C"/>
</dbReference>
<feature type="domain" description="Replication factor Mcm10 C-terminal" evidence="10">
    <location>
        <begin position="358"/>
        <end position="609"/>
    </location>
</feature>
<dbReference type="Pfam" id="PF22379">
    <property type="entry name" value="OB_MCM10"/>
    <property type="match status" value="1"/>
</dbReference>
<name>A0AA36CRS5_9BILA</name>
<accession>A0AA36CRS5</accession>
<evidence type="ECO:0000256" key="2">
    <source>
        <dbReference type="ARBA" id="ARBA00009679"/>
    </source>
</evidence>
<evidence type="ECO:0000256" key="5">
    <source>
        <dbReference type="ARBA" id="ARBA00022723"/>
    </source>
</evidence>
<evidence type="ECO:0000313" key="12">
    <source>
        <dbReference type="Proteomes" id="UP001177023"/>
    </source>
</evidence>
<dbReference type="InterPro" id="IPR012340">
    <property type="entry name" value="NA-bd_OB-fold"/>
</dbReference>
<feature type="compositionally biased region" description="Polar residues" evidence="9">
    <location>
        <begin position="318"/>
        <end position="327"/>
    </location>
</feature>
<evidence type="ECO:0000256" key="1">
    <source>
        <dbReference type="ARBA" id="ARBA00004123"/>
    </source>
</evidence>
<evidence type="ECO:0000259" key="10">
    <source>
        <dbReference type="SMART" id="SM01280"/>
    </source>
</evidence>
<feature type="non-terminal residue" evidence="11">
    <location>
        <position position="1"/>
    </location>
</feature>
<keyword evidence="8" id="KW-0539">Nucleus</keyword>
<feature type="region of interest" description="Disordered" evidence="9">
    <location>
        <begin position="432"/>
        <end position="465"/>
    </location>
</feature>
<dbReference type="InterPro" id="IPR055065">
    <property type="entry name" value="OB_MCM10"/>
</dbReference>
<evidence type="ECO:0000256" key="8">
    <source>
        <dbReference type="ARBA" id="ARBA00023242"/>
    </source>
</evidence>
<dbReference type="GO" id="GO:0043596">
    <property type="term" value="C:nuclear replication fork"/>
    <property type="evidence" value="ECO:0007669"/>
    <property type="project" value="TreeGrafter"/>
</dbReference>
<dbReference type="Pfam" id="PF24863">
    <property type="entry name" value="zf-CCCH_Mcm10"/>
    <property type="match status" value="1"/>
</dbReference>
<dbReference type="PANTHER" id="PTHR13454:SF11">
    <property type="entry name" value="PROTEIN MCM10 HOMOLOG"/>
    <property type="match status" value="1"/>
</dbReference>
<dbReference type="Proteomes" id="UP001177023">
    <property type="component" value="Unassembled WGS sequence"/>
</dbReference>
<dbReference type="GO" id="GO:0003697">
    <property type="term" value="F:single-stranded DNA binding"/>
    <property type="evidence" value="ECO:0007669"/>
    <property type="project" value="InterPro"/>
</dbReference>
<proteinExistence type="inferred from homology"/>
<comment type="caution">
    <text evidence="11">The sequence shown here is derived from an EMBL/GenBank/DDBJ whole genome shotgun (WGS) entry which is preliminary data.</text>
</comment>
<protein>
    <recommendedName>
        <fullName evidence="3">Protein MCM10 homolog</fullName>
    </recommendedName>
</protein>
<reference evidence="11" key="1">
    <citation type="submission" date="2023-06" db="EMBL/GenBank/DDBJ databases">
        <authorList>
            <person name="Delattre M."/>
        </authorList>
    </citation>
    <scope>NUCLEOTIDE SEQUENCE</scope>
    <source>
        <strain evidence="11">AF72</strain>
    </source>
</reference>
<dbReference type="InterPro" id="IPR040184">
    <property type="entry name" value="Mcm10"/>
</dbReference>
<gene>
    <name evidence="11" type="ORF">MSPICULIGERA_LOCUS12463</name>
</gene>
<keyword evidence="12" id="KW-1185">Reference proteome</keyword>
<dbReference type="GO" id="GO:0008270">
    <property type="term" value="F:zinc ion binding"/>
    <property type="evidence" value="ECO:0007669"/>
    <property type="project" value="UniProtKB-KW"/>
</dbReference>
<evidence type="ECO:0000256" key="3">
    <source>
        <dbReference type="ARBA" id="ARBA00017770"/>
    </source>
</evidence>
<evidence type="ECO:0000256" key="4">
    <source>
        <dbReference type="ARBA" id="ARBA00022705"/>
    </source>
</evidence>
<evidence type="ECO:0000256" key="6">
    <source>
        <dbReference type="ARBA" id="ARBA00022771"/>
    </source>
</evidence>
<dbReference type="PANTHER" id="PTHR13454">
    <property type="entry name" value="PROTEIN MCM10 HOMOLOG"/>
    <property type="match status" value="1"/>
</dbReference>
<feature type="compositionally biased region" description="Acidic residues" evidence="9">
    <location>
        <begin position="58"/>
        <end position="67"/>
    </location>
</feature>
<keyword evidence="4" id="KW-0235">DNA replication</keyword>
<comment type="similarity">
    <text evidence="2">Belongs to the MCM10 family.</text>
</comment>
<dbReference type="Gene3D" id="2.40.50.140">
    <property type="entry name" value="Nucleic acid-binding proteins"/>
    <property type="match status" value="1"/>
</dbReference>